<evidence type="ECO:0000256" key="2">
    <source>
        <dbReference type="ARBA" id="ARBA00022729"/>
    </source>
</evidence>
<evidence type="ECO:0000256" key="3">
    <source>
        <dbReference type="SAM" id="SignalP"/>
    </source>
</evidence>
<evidence type="ECO:0000259" key="4">
    <source>
        <dbReference type="Pfam" id="PF13458"/>
    </source>
</evidence>
<dbReference type="PANTHER" id="PTHR47235:SF1">
    <property type="entry name" value="BLR6548 PROTEIN"/>
    <property type="match status" value="1"/>
</dbReference>
<evidence type="ECO:0000313" key="6">
    <source>
        <dbReference type="Proteomes" id="UP001056291"/>
    </source>
</evidence>
<evidence type="ECO:0000313" key="5">
    <source>
        <dbReference type="EMBL" id="USG62472.1"/>
    </source>
</evidence>
<name>A0ABY4W5K3_9PROT</name>
<dbReference type="Gene3D" id="3.40.50.2300">
    <property type="match status" value="2"/>
</dbReference>
<dbReference type="Pfam" id="PF13458">
    <property type="entry name" value="Peripla_BP_6"/>
    <property type="match status" value="1"/>
</dbReference>
<dbReference type="SUPFAM" id="SSF53822">
    <property type="entry name" value="Periplasmic binding protein-like I"/>
    <property type="match status" value="1"/>
</dbReference>
<dbReference type="EMBL" id="CP098747">
    <property type="protein sequence ID" value="USG62472.1"/>
    <property type="molecule type" value="Genomic_DNA"/>
</dbReference>
<accession>A0ABY4W5K3</accession>
<evidence type="ECO:0000256" key="1">
    <source>
        <dbReference type="ARBA" id="ARBA00010062"/>
    </source>
</evidence>
<dbReference type="InterPro" id="IPR028082">
    <property type="entry name" value="Peripla_BP_I"/>
</dbReference>
<feature type="chain" id="PRO_5045150027" evidence="3">
    <location>
        <begin position="24"/>
        <end position="391"/>
    </location>
</feature>
<dbReference type="CDD" id="cd06343">
    <property type="entry name" value="PBP1_ABC_ligand_binding-like"/>
    <property type="match status" value="1"/>
</dbReference>
<reference evidence="5" key="1">
    <citation type="submission" date="2022-06" db="EMBL/GenBank/DDBJ databases">
        <title>Sneathiella actinostolidae sp. nov., isolated from a sea anemonein the Western Pacific Ocean.</title>
        <authorList>
            <person name="Wei M.J."/>
        </authorList>
    </citation>
    <scope>NUCLEOTIDE SEQUENCE</scope>
    <source>
        <strain evidence="5">PHK-P5</strain>
    </source>
</reference>
<dbReference type="Proteomes" id="UP001056291">
    <property type="component" value="Chromosome"/>
</dbReference>
<feature type="signal peptide" evidence="3">
    <location>
        <begin position="1"/>
        <end position="23"/>
    </location>
</feature>
<keyword evidence="2 3" id="KW-0732">Signal</keyword>
<dbReference type="RefSeq" id="WP_251936244.1">
    <property type="nucleotide sequence ID" value="NZ_CP098747.1"/>
</dbReference>
<protein>
    <submittedName>
        <fullName evidence="5">ABC transporter substrate-binding protein</fullName>
    </submittedName>
</protein>
<keyword evidence="6" id="KW-1185">Reference proteome</keyword>
<feature type="domain" description="Leucine-binding protein" evidence="4">
    <location>
        <begin position="32"/>
        <end position="376"/>
    </location>
</feature>
<organism evidence="5 6">
    <name type="scientific">Sneathiella marina</name>
    <dbReference type="NCBI Taxonomy" id="2950108"/>
    <lineage>
        <taxon>Bacteria</taxon>
        <taxon>Pseudomonadati</taxon>
        <taxon>Pseudomonadota</taxon>
        <taxon>Alphaproteobacteria</taxon>
        <taxon>Sneathiellales</taxon>
        <taxon>Sneathiellaceae</taxon>
        <taxon>Sneathiella</taxon>
    </lineage>
</organism>
<comment type="similarity">
    <text evidence="1">Belongs to the leucine-binding protein family.</text>
</comment>
<dbReference type="PANTHER" id="PTHR47235">
    <property type="entry name" value="BLR6548 PROTEIN"/>
    <property type="match status" value="1"/>
</dbReference>
<gene>
    <name evidence="5" type="ORF">NBZ79_05730</name>
</gene>
<sequence>MKLCKSTLIGALALLASSATASAEPGVTDKEIIIGNILPMTSSAALVGRAAHFGSVVAAAEANASGGVNGRIIVIKTEDDGYIPARTVQGLRKHIDEGVFGLIGTGAGAGTAAILPVLEEEGIPAIVSFSPLKAAVDPIKPTVFMIGASYQDLLFAQLDYIHKNRKPENEKFGVIRQDDDFGKQVEEAFDRAVSEFKADAAEPIRYKRGQKDFGAEILKTRAAKSNVVIIGGVTTEIPAMLKEASKFKLPLEIATVPTSTLPPIMKLSAPYGYTYFSGDYISPMGSEGSVKFMNSAKAALTEEEMKALNRYSMTGYVATRIMIEAIRRCGENPTRACAVEKIESGEEFDTSGVTLPLTFAKDRHISATAVRVLEIDPAKQTVTPVTEFTQY</sequence>
<dbReference type="InterPro" id="IPR028081">
    <property type="entry name" value="Leu-bd"/>
</dbReference>
<proteinExistence type="inferred from homology"/>